<reference evidence="1" key="1">
    <citation type="submission" date="2021-05" db="EMBL/GenBank/DDBJ databases">
        <authorList>
            <person name="Alioto T."/>
            <person name="Alioto T."/>
            <person name="Gomez Garrido J."/>
        </authorList>
    </citation>
    <scope>NUCLEOTIDE SEQUENCE</scope>
</reference>
<evidence type="ECO:0000313" key="1">
    <source>
        <dbReference type="EMBL" id="CAG6745243.1"/>
    </source>
</evidence>
<proteinExistence type="predicted"/>
<organism evidence="1">
    <name type="scientific">Cacopsylla melanoneura</name>
    <dbReference type="NCBI Taxonomy" id="428564"/>
    <lineage>
        <taxon>Eukaryota</taxon>
        <taxon>Metazoa</taxon>
        <taxon>Ecdysozoa</taxon>
        <taxon>Arthropoda</taxon>
        <taxon>Hexapoda</taxon>
        <taxon>Insecta</taxon>
        <taxon>Pterygota</taxon>
        <taxon>Neoptera</taxon>
        <taxon>Paraneoptera</taxon>
        <taxon>Hemiptera</taxon>
        <taxon>Sternorrhyncha</taxon>
        <taxon>Psylloidea</taxon>
        <taxon>Psyllidae</taxon>
        <taxon>Psyllinae</taxon>
        <taxon>Cacopsylla</taxon>
    </lineage>
</organism>
<dbReference type="EMBL" id="HBUF01488416">
    <property type="protein sequence ID" value="CAG6745243.1"/>
    <property type="molecule type" value="Transcribed_RNA"/>
</dbReference>
<protein>
    <submittedName>
        <fullName evidence="1">Uncharacterized protein</fullName>
    </submittedName>
</protein>
<name>A0A8D9E920_9HEMI</name>
<sequence>MNRIKSPTYIYYLHTYLLLDNICSSFNTYFKGISDFGSTAFARGIDLFFPHECLGKNVIIKPTERIPGETELHLSSIILFKYTGCNMSHGNHGVTISGPLKNLVYKFTHRLTYKYYVYEYSYVI</sequence>
<dbReference type="AlphaFoldDB" id="A0A8D9E920"/>
<accession>A0A8D9E920</accession>